<protein>
    <submittedName>
        <fullName evidence="1">Uncharacterized protein</fullName>
    </submittedName>
</protein>
<reference evidence="1" key="1">
    <citation type="submission" date="2020-05" db="EMBL/GenBank/DDBJ databases">
        <title>Large-scale comparative analyses of tick genomes elucidate their genetic diversity and vector capacities.</title>
        <authorList>
            <person name="Jia N."/>
            <person name="Wang J."/>
            <person name="Shi W."/>
            <person name="Du L."/>
            <person name="Sun Y."/>
            <person name="Zhan W."/>
            <person name="Jiang J."/>
            <person name="Wang Q."/>
            <person name="Zhang B."/>
            <person name="Ji P."/>
            <person name="Sakyi L.B."/>
            <person name="Cui X."/>
            <person name="Yuan T."/>
            <person name="Jiang B."/>
            <person name="Yang W."/>
            <person name="Lam T.T.-Y."/>
            <person name="Chang Q."/>
            <person name="Ding S."/>
            <person name="Wang X."/>
            <person name="Zhu J."/>
            <person name="Ruan X."/>
            <person name="Zhao L."/>
            <person name="Wei J."/>
            <person name="Que T."/>
            <person name="Du C."/>
            <person name="Cheng J."/>
            <person name="Dai P."/>
            <person name="Han X."/>
            <person name="Huang E."/>
            <person name="Gao Y."/>
            <person name="Liu J."/>
            <person name="Shao H."/>
            <person name="Ye R."/>
            <person name="Li L."/>
            <person name="Wei W."/>
            <person name="Wang X."/>
            <person name="Wang C."/>
            <person name="Yang T."/>
            <person name="Huo Q."/>
            <person name="Li W."/>
            <person name="Guo W."/>
            <person name="Chen H."/>
            <person name="Zhou L."/>
            <person name="Ni X."/>
            <person name="Tian J."/>
            <person name="Zhou Y."/>
            <person name="Sheng Y."/>
            <person name="Liu T."/>
            <person name="Pan Y."/>
            <person name="Xia L."/>
            <person name="Li J."/>
            <person name="Zhao F."/>
            <person name="Cao W."/>
        </authorList>
    </citation>
    <scope>NUCLEOTIDE SEQUENCE</scope>
    <source>
        <strain evidence="1">Hyas-2018</strain>
    </source>
</reference>
<keyword evidence="2" id="KW-1185">Reference proteome</keyword>
<sequence length="105" mass="11678">MYDLAFAKPKQIEETLPKSAGNVTLHALEMEENCANRTVLVPTVTAVNKGMKKRKVSRLLFDSGSQRTFITEACSKTLRCKLLGNEILSVGVLGGRHNQRTFRNV</sequence>
<proteinExistence type="predicted"/>
<dbReference type="EMBL" id="CM023481">
    <property type="protein sequence ID" value="KAH6947373.1"/>
    <property type="molecule type" value="Genomic_DNA"/>
</dbReference>
<gene>
    <name evidence="1" type="ORF">HPB50_018528</name>
</gene>
<dbReference type="Proteomes" id="UP000821845">
    <property type="component" value="Chromosome 1"/>
</dbReference>
<accession>A0ACB7TMJ1</accession>
<evidence type="ECO:0000313" key="2">
    <source>
        <dbReference type="Proteomes" id="UP000821845"/>
    </source>
</evidence>
<comment type="caution">
    <text evidence="1">The sequence shown here is derived from an EMBL/GenBank/DDBJ whole genome shotgun (WGS) entry which is preliminary data.</text>
</comment>
<organism evidence="1 2">
    <name type="scientific">Hyalomma asiaticum</name>
    <name type="common">Tick</name>
    <dbReference type="NCBI Taxonomy" id="266040"/>
    <lineage>
        <taxon>Eukaryota</taxon>
        <taxon>Metazoa</taxon>
        <taxon>Ecdysozoa</taxon>
        <taxon>Arthropoda</taxon>
        <taxon>Chelicerata</taxon>
        <taxon>Arachnida</taxon>
        <taxon>Acari</taxon>
        <taxon>Parasitiformes</taxon>
        <taxon>Ixodida</taxon>
        <taxon>Ixodoidea</taxon>
        <taxon>Ixodidae</taxon>
        <taxon>Hyalomminae</taxon>
        <taxon>Hyalomma</taxon>
    </lineage>
</organism>
<name>A0ACB7TMJ1_HYAAI</name>
<evidence type="ECO:0000313" key="1">
    <source>
        <dbReference type="EMBL" id="KAH6947373.1"/>
    </source>
</evidence>